<sequence>MAGRGRGGRGGQRAIATAVAFRNQQQRYGITLSEWESEQYSKVRGSAGLSGSAGTGMTGAGGLGSQAVKQEATVGAPVSGSPVSGSLPLAQTQNLANAAPIKFPPRLQSLVPRPLRTQAAEDSALRRLEVADFLTLEAHLAGHVQSARPAVTTKPSELATLTSEQVSEQLRKGVHDTIEQRARRSSTTAQRVSDSCQERLDAWWNVVPHLRDGTDRHQQEEKQLATQQKTRDRMSRGAQLELGKDGLSLLERSAPGELFIIELPKSRKRPGEAEAKSGPRRKKQRVSARDDEGQRVKSQAALLFENEPDPEADAEGGERPGQADEKGSDAENASSGDDDGGGSSSNSDEEDEYGEFEKVDDDEGYGDADSGNDEAIL</sequence>
<dbReference type="Proteomes" id="UP000324585">
    <property type="component" value="Unassembled WGS sequence"/>
</dbReference>
<evidence type="ECO:0000256" key="1">
    <source>
        <dbReference type="SAM" id="MobiDB-lite"/>
    </source>
</evidence>
<name>A0A5J4YLP7_PORPP</name>
<evidence type="ECO:0008006" key="4">
    <source>
        <dbReference type="Google" id="ProtNLM"/>
    </source>
</evidence>
<gene>
    <name evidence="2" type="ORF">FVE85_7916</name>
</gene>
<protein>
    <recommendedName>
        <fullName evidence="4">DNA-directed RNA polymerase III subunit</fullName>
    </recommendedName>
</protein>
<feature type="compositionally biased region" description="Basic and acidic residues" evidence="1">
    <location>
        <begin position="316"/>
        <end position="329"/>
    </location>
</feature>
<feature type="compositionally biased region" description="Acidic residues" evidence="1">
    <location>
        <begin position="347"/>
        <end position="377"/>
    </location>
</feature>
<organism evidence="2 3">
    <name type="scientific">Porphyridium purpureum</name>
    <name type="common">Red alga</name>
    <name type="synonym">Porphyridium cruentum</name>
    <dbReference type="NCBI Taxonomy" id="35688"/>
    <lineage>
        <taxon>Eukaryota</taxon>
        <taxon>Rhodophyta</taxon>
        <taxon>Bangiophyceae</taxon>
        <taxon>Porphyridiales</taxon>
        <taxon>Porphyridiaceae</taxon>
        <taxon>Porphyridium</taxon>
    </lineage>
</organism>
<feature type="region of interest" description="Disordered" evidence="1">
    <location>
        <begin position="261"/>
        <end position="377"/>
    </location>
</feature>
<dbReference type="AlphaFoldDB" id="A0A5J4YLP7"/>
<feature type="region of interest" description="Disordered" evidence="1">
    <location>
        <begin position="214"/>
        <end position="237"/>
    </location>
</feature>
<evidence type="ECO:0000313" key="2">
    <source>
        <dbReference type="EMBL" id="KAA8492409.1"/>
    </source>
</evidence>
<evidence type="ECO:0000313" key="3">
    <source>
        <dbReference type="Proteomes" id="UP000324585"/>
    </source>
</evidence>
<accession>A0A5J4YLP7</accession>
<proteinExistence type="predicted"/>
<comment type="caution">
    <text evidence="2">The sequence shown here is derived from an EMBL/GenBank/DDBJ whole genome shotgun (WGS) entry which is preliminary data.</text>
</comment>
<feature type="compositionally biased region" description="Basic and acidic residues" evidence="1">
    <location>
        <begin position="214"/>
        <end position="235"/>
    </location>
</feature>
<feature type="compositionally biased region" description="Acidic residues" evidence="1">
    <location>
        <begin position="306"/>
        <end position="315"/>
    </location>
</feature>
<reference evidence="3" key="1">
    <citation type="journal article" date="2019" name="Nat. Commun.">
        <title>Expansion of phycobilisome linker gene families in mesophilic red algae.</title>
        <authorList>
            <person name="Lee J."/>
            <person name="Kim D."/>
            <person name="Bhattacharya D."/>
            <person name="Yoon H.S."/>
        </authorList>
    </citation>
    <scope>NUCLEOTIDE SEQUENCE [LARGE SCALE GENOMIC DNA]</scope>
    <source>
        <strain evidence="3">CCMP 1328</strain>
    </source>
</reference>
<dbReference type="EMBL" id="VRMN01000009">
    <property type="protein sequence ID" value="KAA8492409.1"/>
    <property type="molecule type" value="Genomic_DNA"/>
</dbReference>
<keyword evidence="3" id="KW-1185">Reference proteome</keyword>